<accession>A0A0R3STZ0</accession>
<dbReference type="PANTHER" id="PTHR12303:SF6">
    <property type="entry name" value="CARNOSINE N-METHYLTRANSFERASE"/>
    <property type="match status" value="1"/>
</dbReference>
<keyword evidence="5" id="KW-0949">S-adenosyl-L-methionine</keyword>
<dbReference type="GO" id="GO:0005634">
    <property type="term" value="C:nucleus"/>
    <property type="evidence" value="ECO:0007669"/>
    <property type="project" value="TreeGrafter"/>
</dbReference>
<organism evidence="6">
    <name type="scientific">Hymenolepis diminuta</name>
    <name type="common">Rat tapeworm</name>
    <dbReference type="NCBI Taxonomy" id="6216"/>
    <lineage>
        <taxon>Eukaryota</taxon>
        <taxon>Metazoa</taxon>
        <taxon>Spiralia</taxon>
        <taxon>Lophotrochozoa</taxon>
        <taxon>Platyhelminthes</taxon>
        <taxon>Cestoda</taxon>
        <taxon>Eucestoda</taxon>
        <taxon>Cyclophyllidea</taxon>
        <taxon>Hymenolepididae</taxon>
        <taxon>Hymenolepis</taxon>
    </lineage>
</organism>
<keyword evidence="4" id="KW-0808">Transferase</keyword>
<evidence type="ECO:0000256" key="1">
    <source>
        <dbReference type="ARBA" id="ARBA00010086"/>
    </source>
</evidence>
<dbReference type="AlphaFoldDB" id="A0A0R3STZ0"/>
<dbReference type="PANTHER" id="PTHR12303">
    <property type="entry name" value="CARNOSINE N-METHYLTRANSFERASE"/>
    <property type="match status" value="1"/>
</dbReference>
<comment type="similarity">
    <text evidence="1">Belongs to the carnosine N-methyltransferase family.</text>
</comment>
<dbReference type="SUPFAM" id="SSF53335">
    <property type="entry name" value="S-adenosyl-L-methionine-dependent methyltransferases"/>
    <property type="match status" value="1"/>
</dbReference>
<evidence type="ECO:0000256" key="3">
    <source>
        <dbReference type="ARBA" id="ARBA00022603"/>
    </source>
</evidence>
<dbReference type="WBParaSite" id="HDID_0000892001-mRNA-1">
    <property type="protein sequence ID" value="HDID_0000892001-mRNA-1"/>
    <property type="gene ID" value="HDID_0000892001"/>
</dbReference>
<evidence type="ECO:0000256" key="5">
    <source>
        <dbReference type="ARBA" id="ARBA00022691"/>
    </source>
</evidence>
<dbReference type="SMART" id="SM01296">
    <property type="entry name" value="N2227"/>
    <property type="match status" value="1"/>
</dbReference>
<proteinExistence type="inferred from homology"/>
<dbReference type="GO" id="GO:0005829">
    <property type="term" value="C:cytosol"/>
    <property type="evidence" value="ECO:0007669"/>
    <property type="project" value="TreeGrafter"/>
</dbReference>
<keyword evidence="3" id="KW-0489">Methyltransferase</keyword>
<sequence>LKMDDLERKHFLKTLAVFRCYKNYALNKVKKQILIYDQLSENHKALIPDFLSSLSKIRQCIEHNNNFINCILANSKAEIFDGENPLSDQNEAVENVLKGDGSVKTRFSITNVDVDKINSVLKQFVRDWSSLGEMERKQSYDPVVNEIKQLFLSSDKKPSDIKILVPGAGLGRLAWELANTGFSCQGNEWSLYMLLPAYFILNVCSEPNTYTLHPFITQFCNNLTCDNQMTAVTVPDVSPADIPSDVQFSMVADSWDCLATVYFIDTAHNILEYLDTIWKILVPGGYWINFGPLLYHFADIPGEDSIELSYEHLKKAIKLRGFDLIVRLHSFRF</sequence>
<evidence type="ECO:0000256" key="2">
    <source>
        <dbReference type="ARBA" id="ARBA00012003"/>
    </source>
</evidence>
<dbReference type="STRING" id="6216.A0A0R3STZ0"/>
<dbReference type="Pfam" id="PF07942">
    <property type="entry name" value="CARME"/>
    <property type="match status" value="1"/>
</dbReference>
<evidence type="ECO:0000256" key="4">
    <source>
        <dbReference type="ARBA" id="ARBA00022679"/>
    </source>
</evidence>
<evidence type="ECO:0000313" key="6">
    <source>
        <dbReference type="WBParaSite" id="HDID_0000892001-mRNA-1"/>
    </source>
</evidence>
<protein>
    <recommendedName>
        <fullName evidence="2">carnosine N-methyltransferase</fullName>
        <ecNumber evidence="2">2.1.1.22</ecNumber>
    </recommendedName>
</protein>
<reference evidence="6" key="1">
    <citation type="submission" date="2017-02" db="UniProtKB">
        <authorList>
            <consortium name="WormBaseParasite"/>
        </authorList>
    </citation>
    <scope>IDENTIFICATION</scope>
</reference>
<dbReference type="GO" id="GO:0032259">
    <property type="term" value="P:methylation"/>
    <property type="evidence" value="ECO:0007669"/>
    <property type="project" value="UniProtKB-KW"/>
</dbReference>
<name>A0A0R3STZ0_HYMDI</name>
<dbReference type="GO" id="GO:0035498">
    <property type="term" value="P:carnosine metabolic process"/>
    <property type="evidence" value="ECO:0007669"/>
    <property type="project" value="TreeGrafter"/>
</dbReference>
<dbReference type="EC" id="2.1.1.22" evidence="2"/>
<dbReference type="InterPro" id="IPR012901">
    <property type="entry name" value="CARME"/>
</dbReference>
<dbReference type="InterPro" id="IPR029063">
    <property type="entry name" value="SAM-dependent_MTases_sf"/>
</dbReference>
<dbReference type="GO" id="GO:0030735">
    <property type="term" value="F:carnosine N-methyltransferase activity"/>
    <property type="evidence" value="ECO:0007669"/>
    <property type="project" value="UniProtKB-EC"/>
</dbReference>